<keyword evidence="5 13" id="KW-0812">Transmembrane</keyword>
<evidence type="ECO:0000256" key="13">
    <source>
        <dbReference type="SAM" id="Phobius"/>
    </source>
</evidence>
<accession>A0A9W5XLJ8</accession>
<comment type="similarity">
    <text evidence="2">Belongs to the TMEM175 family.</text>
</comment>
<dbReference type="GO" id="GO:0005267">
    <property type="term" value="F:potassium channel activity"/>
    <property type="evidence" value="ECO:0007669"/>
    <property type="project" value="UniProtKB-KW"/>
</dbReference>
<keyword evidence="4" id="KW-0633">Potassium transport</keyword>
<evidence type="ECO:0000313" key="15">
    <source>
        <dbReference type="Proteomes" id="UP000607311"/>
    </source>
</evidence>
<feature type="transmembrane region" description="Helical" evidence="13">
    <location>
        <begin position="95"/>
        <end position="116"/>
    </location>
</feature>
<keyword evidence="15" id="KW-1185">Reference proteome</keyword>
<keyword evidence="6" id="KW-0631">Potassium channel</keyword>
<protein>
    <submittedName>
        <fullName evidence="14">DUF1211 domain-containing membrane protein</fullName>
    </submittedName>
</protein>
<feature type="transmembrane region" description="Helical" evidence="13">
    <location>
        <begin position="16"/>
        <end position="36"/>
    </location>
</feature>
<dbReference type="Proteomes" id="UP000607311">
    <property type="component" value="Unassembled WGS sequence"/>
</dbReference>
<keyword evidence="8 13" id="KW-1133">Transmembrane helix</keyword>
<evidence type="ECO:0000256" key="6">
    <source>
        <dbReference type="ARBA" id="ARBA00022826"/>
    </source>
</evidence>
<keyword evidence="11" id="KW-0407">Ion channel</keyword>
<dbReference type="OrthoDB" id="7626281at2"/>
<comment type="subcellular location">
    <subcellularLocation>
        <location evidence="1">Membrane</location>
        <topology evidence="1">Multi-pass membrane protein</topology>
    </subcellularLocation>
</comment>
<reference evidence="14" key="1">
    <citation type="submission" date="2021-01" db="EMBL/GenBank/DDBJ databases">
        <title>Whole genome shotgun sequence of Verrucosispora sediminis NBRC 107745.</title>
        <authorList>
            <person name="Komaki H."/>
            <person name="Tamura T."/>
        </authorList>
    </citation>
    <scope>NUCLEOTIDE SEQUENCE</scope>
    <source>
        <strain evidence="14">NBRC 107745</strain>
    </source>
</reference>
<evidence type="ECO:0000256" key="8">
    <source>
        <dbReference type="ARBA" id="ARBA00022989"/>
    </source>
</evidence>
<gene>
    <name evidence="14" type="ORF">Vse01_46130</name>
</gene>
<dbReference type="GO" id="GO:0015252">
    <property type="term" value="F:proton channel activity"/>
    <property type="evidence" value="ECO:0007669"/>
    <property type="project" value="InterPro"/>
</dbReference>
<dbReference type="Pfam" id="PF06736">
    <property type="entry name" value="TMEM175"/>
    <property type="match status" value="1"/>
</dbReference>
<dbReference type="PANTHER" id="PTHR31462">
    <property type="entry name" value="ENDOSOMAL/LYSOSOMAL POTASSIUM CHANNEL TMEM175"/>
    <property type="match status" value="1"/>
</dbReference>
<feature type="transmembrane region" description="Helical" evidence="13">
    <location>
        <begin position="170"/>
        <end position="189"/>
    </location>
</feature>
<evidence type="ECO:0000256" key="10">
    <source>
        <dbReference type="ARBA" id="ARBA00023136"/>
    </source>
</evidence>
<evidence type="ECO:0000256" key="1">
    <source>
        <dbReference type="ARBA" id="ARBA00004141"/>
    </source>
</evidence>
<keyword evidence="9" id="KW-0406">Ion transport</keyword>
<evidence type="ECO:0000256" key="12">
    <source>
        <dbReference type="ARBA" id="ARBA00034430"/>
    </source>
</evidence>
<feature type="transmembrane region" description="Helical" evidence="13">
    <location>
        <begin position="56"/>
        <end position="74"/>
    </location>
</feature>
<evidence type="ECO:0000256" key="3">
    <source>
        <dbReference type="ARBA" id="ARBA00022448"/>
    </source>
</evidence>
<dbReference type="GO" id="GO:0016020">
    <property type="term" value="C:membrane"/>
    <property type="evidence" value="ECO:0007669"/>
    <property type="project" value="UniProtKB-SubCell"/>
</dbReference>
<evidence type="ECO:0000256" key="11">
    <source>
        <dbReference type="ARBA" id="ARBA00023303"/>
    </source>
</evidence>
<comment type="catalytic activity">
    <reaction evidence="12">
        <text>K(+)(in) = K(+)(out)</text>
        <dbReference type="Rhea" id="RHEA:29463"/>
        <dbReference type="ChEBI" id="CHEBI:29103"/>
    </reaction>
</comment>
<sequence length="223" mass="24422">MPESGTTSGAPRVSEIGRMTGFSDGVFAIVITLLVIELQVPDHAPGELLHALFEQAAAYLAFLLSFGYVGVLWLNHHTLLRLICGTTLGLNWINLWLLLGVVIIPFPTSVLAEAFAHAGTDRDRRVAVLLYALVAAAMSAPWLAFFAYLRRHPMLLREGIDRAFVSRQRIRPVVGMALYLIGGALGWFVSPVIGLVGIGVMIFFHAVTSEGVRRGRSRRRTTT</sequence>
<comment type="caution">
    <text evidence="14">The sequence shown here is derived from an EMBL/GenBank/DDBJ whole genome shotgun (WGS) entry which is preliminary data.</text>
</comment>
<name>A0A9W5XLJ8_9ACTN</name>
<feature type="transmembrane region" description="Helical" evidence="13">
    <location>
        <begin position="128"/>
        <end position="149"/>
    </location>
</feature>
<evidence type="ECO:0000256" key="5">
    <source>
        <dbReference type="ARBA" id="ARBA00022692"/>
    </source>
</evidence>
<keyword evidence="10 13" id="KW-0472">Membrane</keyword>
<proteinExistence type="inferred from homology"/>
<evidence type="ECO:0000313" key="14">
    <source>
        <dbReference type="EMBL" id="GIJ35465.1"/>
    </source>
</evidence>
<evidence type="ECO:0000256" key="9">
    <source>
        <dbReference type="ARBA" id="ARBA00023065"/>
    </source>
</evidence>
<dbReference type="EMBL" id="BOPD01000031">
    <property type="protein sequence ID" value="GIJ35465.1"/>
    <property type="molecule type" value="Genomic_DNA"/>
</dbReference>
<dbReference type="AlphaFoldDB" id="A0A9W5XLJ8"/>
<keyword evidence="3" id="KW-0813">Transport</keyword>
<dbReference type="RefSeq" id="WP_093407581.1">
    <property type="nucleotide sequence ID" value="NZ_BOPD01000031.1"/>
</dbReference>
<dbReference type="InterPro" id="IPR010617">
    <property type="entry name" value="TMEM175-like"/>
</dbReference>
<dbReference type="PANTHER" id="PTHR31462:SF5">
    <property type="entry name" value="ENDOSOMAL_LYSOSOMAL PROTON CHANNEL TMEM175"/>
    <property type="match status" value="1"/>
</dbReference>
<evidence type="ECO:0000256" key="7">
    <source>
        <dbReference type="ARBA" id="ARBA00022958"/>
    </source>
</evidence>
<keyword evidence="7" id="KW-0630">Potassium</keyword>
<organism evidence="14 15">
    <name type="scientific">Micromonospora sediminimaris</name>
    <dbReference type="NCBI Taxonomy" id="547162"/>
    <lineage>
        <taxon>Bacteria</taxon>
        <taxon>Bacillati</taxon>
        <taxon>Actinomycetota</taxon>
        <taxon>Actinomycetes</taxon>
        <taxon>Micromonosporales</taxon>
        <taxon>Micromonosporaceae</taxon>
        <taxon>Micromonospora</taxon>
    </lineage>
</organism>
<evidence type="ECO:0000256" key="2">
    <source>
        <dbReference type="ARBA" id="ARBA00006920"/>
    </source>
</evidence>
<evidence type="ECO:0000256" key="4">
    <source>
        <dbReference type="ARBA" id="ARBA00022538"/>
    </source>
</evidence>
<feature type="transmembrane region" description="Helical" evidence="13">
    <location>
        <begin position="195"/>
        <end position="212"/>
    </location>
</feature>